<evidence type="ECO:0000313" key="2">
    <source>
        <dbReference type="Proteomes" id="UP001153954"/>
    </source>
</evidence>
<protein>
    <submittedName>
        <fullName evidence="1">Uncharacterized protein</fullName>
    </submittedName>
</protein>
<comment type="caution">
    <text evidence="1">The sequence shown here is derived from an EMBL/GenBank/DDBJ whole genome shotgun (WGS) entry which is preliminary data.</text>
</comment>
<gene>
    <name evidence="1" type="ORF">EEDITHA_LOCUS10460</name>
</gene>
<dbReference type="AlphaFoldDB" id="A0AAU9U5Z5"/>
<dbReference type="Proteomes" id="UP001153954">
    <property type="component" value="Unassembled WGS sequence"/>
</dbReference>
<reference evidence="1" key="1">
    <citation type="submission" date="2022-03" db="EMBL/GenBank/DDBJ databases">
        <authorList>
            <person name="Tunstrom K."/>
        </authorList>
    </citation>
    <scope>NUCLEOTIDE SEQUENCE</scope>
</reference>
<sequence>MVSKLCSTLADATRVAVTSPHFPATLARAPNSFPKSIKWINKINHSPYRLIKIRIKRLKYVQHQHMSGADRYVTRPLGSGVSSVPLWRLIELMIVWEFGRELFGRAELLLAAQRLFLSRAGRNARF</sequence>
<keyword evidence="2" id="KW-1185">Reference proteome</keyword>
<name>A0AAU9U5Z5_EUPED</name>
<dbReference type="EMBL" id="CAKOGL010000014">
    <property type="protein sequence ID" value="CAH2094951.1"/>
    <property type="molecule type" value="Genomic_DNA"/>
</dbReference>
<accession>A0AAU9U5Z5</accession>
<organism evidence="1 2">
    <name type="scientific">Euphydryas editha</name>
    <name type="common">Edith's checkerspot</name>
    <dbReference type="NCBI Taxonomy" id="104508"/>
    <lineage>
        <taxon>Eukaryota</taxon>
        <taxon>Metazoa</taxon>
        <taxon>Ecdysozoa</taxon>
        <taxon>Arthropoda</taxon>
        <taxon>Hexapoda</taxon>
        <taxon>Insecta</taxon>
        <taxon>Pterygota</taxon>
        <taxon>Neoptera</taxon>
        <taxon>Endopterygota</taxon>
        <taxon>Lepidoptera</taxon>
        <taxon>Glossata</taxon>
        <taxon>Ditrysia</taxon>
        <taxon>Papilionoidea</taxon>
        <taxon>Nymphalidae</taxon>
        <taxon>Nymphalinae</taxon>
        <taxon>Euphydryas</taxon>
    </lineage>
</organism>
<evidence type="ECO:0000313" key="1">
    <source>
        <dbReference type="EMBL" id="CAH2094951.1"/>
    </source>
</evidence>
<proteinExistence type="predicted"/>